<sequence length="431" mass="51156">MIDFDIFDSFPKISTKQWKQKIQFELEGDDYNKRCIWQSAEEIAINSFYNAETTASLRFFWERNTQLLIPISENIINDIFAQYTDFEQFIINNTLQKEFIPFLDKLPKNKTFFLPIHQKLSKQDLDKIFSLPNIQLLFDPIGNLAKTGNFFENKSKDIEIWKSIFYEDKNLFIDAQFLAESGATHLQQIAYTLAILSDYISFLEETPTSFRVTIQIASLPDLYLEAPKIKALRWLFESIFNINKSIDLEIISNPSTRFTSFLKDEKEYNEIRYKWTLQGAIWGGCNYFIPQKPFEATININFLEFCRKKIKENTTNPINNSFYFDTITYQMAQKSLRIWQSIVSNKGFLSQLKNHIIQRKIKEKSRSKNQDFYSDFSPQNTNLQEFAKEFLHKKNYQKTLLEPILPKRVTELYEQKFLKNEQNRPFSNKID</sequence>
<dbReference type="InterPro" id="IPR016176">
    <property type="entry name" value="Cbl-dep_enz_cat"/>
</dbReference>
<reference evidence="2 5" key="1">
    <citation type="submission" date="2021-11" db="EMBL/GenBank/DDBJ databases">
        <title>Draft genome sequence of Capnocytophaga sp. strain KC07075 isolated from cat oral cavity.</title>
        <authorList>
            <person name="Suzuki M."/>
            <person name="Imaoka K."/>
            <person name="Kimura M."/>
            <person name="Morikawa S."/>
            <person name="Maeda K."/>
        </authorList>
    </citation>
    <scope>NUCLEOTIDE SEQUENCE</scope>
    <source>
        <strain evidence="2">KC07075</strain>
        <strain evidence="3 5">KC07079</strain>
    </source>
</reference>
<dbReference type="EMBL" id="BQKA01000033">
    <property type="protein sequence ID" value="GJM50826.1"/>
    <property type="molecule type" value="Genomic_DNA"/>
</dbReference>
<keyword evidence="5" id="KW-1185">Reference proteome</keyword>
<gene>
    <name evidence="2" type="primary">mutA</name>
    <name evidence="2" type="ORF">RCZ15_17990</name>
    <name evidence="3" type="ORF">RCZ16_02970</name>
</gene>
<proteinExistence type="predicted"/>
<dbReference type="GO" id="GO:0031419">
    <property type="term" value="F:cobalamin binding"/>
    <property type="evidence" value="ECO:0007669"/>
    <property type="project" value="InterPro"/>
</dbReference>
<dbReference type="EMBL" id="BQKB01000007">
    <property type="protein sequence ID" value="GJM51979.1"/>
    <property type="molecule type" value="Genomic_DNA"/>
</dbReference>
<name>A0AAV5AZB3_9FLAO</name>
<comment type="caution">
    <text evidence="2">The sequence shown here is derived from an EMBL/GenBank/DDBJ whole genome shotgun (WGS) entry which is preliminary data.</text>
</comment>
<organism evidence="2 4">
    <name type="scientific">Capnocytophaga catalasegens</name>
    <dbReference type="NCBI Taxonomy" id="1004260"/>
    <lineage>
        <taxon>Bacteria</taxon>
        <taxon>Pseudomonadati</taxon>
        <taxon>Bacteroidota</taxon>
        <taxon>Flavobacteriia</taxon>
        <taxon>Flavobacteriales</taxon>
        <taxon>Flavobacteriaceae</taxon>
        <taxon>Capnocytophaga</taxon>
    </lineage>
</organism>
<dbReference type="GO" id="GO:0016866">
    <property type="term" value="F:intramolecular transferase activity"/>
    <property type="evidence" value="ECO:0007669"/>
    <property type="project" value="InterPro"/>
</dbReference>
<dbReference type="Pfam" id="PF01642">
    <property type="entry name" value="MM_CoA_mutase"/>
    <property type="match status" value="1"/>
</dbReference>
<evidence type="ECO:0000313" key="5">
    <source>
        <dbReference type="Proteomes" id="UP001208692"/>
    </source>
</evidence>
<protein>
    <submittedName>
        <fullName evidence="2">Methylmalonyl-CoA mutase</fullName>
    </submittedName>
</protein>
<feature type="domain" description="Methylmalonyl-CoA mutase alpha/beta chain catalytic" evidence="1">
    <location>
        <begin position="170"/>
        <end position="371"/>
    </location>
</feature>
<evidence type="ECO:0000313" key="4">
    <source>
        <dbReference type="Proteomes" id="UP001207736"/>
    </source>
</evidence>
<dbReference type="Gene3D" id="3.20.20.240">
    <property type="entry name" value="Methylmalonyl-CoA mutase"/>
    <property type="match status" value="1"/>
</dbReference>
<evidence type="ECO:0000313" key="2">
    <source>
        <dbReference type="EMBL" id="GJM50826.1"/>
    </source>
</evidence>
<dbReference type="SUPFAM" id="SSF51703">
    <property type="entry name" value="Cobalamin (vitamin B12)-dependent enzymes"/>
    <property type="match status" value="1"/>
</dbReference>
<dbReference type="Proteomes" id="UP001207736">
    <property type="component" value="Unassembled WGS sequence"/>
</dbReference>
<dbReference type="Proteomes" id="UP001208692">
    <property type="component" value="Unassembled WGS sequence"/>
</dbReference>
<evidence type="ECO:0000259" key="1">
    <source>
        <dbReference type="Pfam" id="PF01642"/>
    </source>
</evidence>
<accession>A0AAV5AZB3</accession>
<evidence type="ECO:0000313" key="3">
    <source>
        <dbReference type="EMBL" id="GJM51979.1"/>
    </source>
</evidence>
<dbReference type="AlphaFoldDB" id="A0AAV5AZB3"/>
<dbReference type="InterPro" id="IPR006099">
    <property type="entry name" value="MeMalonylCoA_mutase_a/b_cat"/>
</dbReference>